<dbReference type="RefSeq" id="XP_046061634.1">
    <property type="nucleotide sequence ID" value="XM_046204481.1"/>
</dbReference>
<dbReference type="EMBL" id="JAEUBE010000255">
    <property type="protein sequence ID" value="KAH3666503.1"/>
    <property type="molecule type" value="Genomic_DNA"/>
</dbReference>
<dbReference type="AlphaFoldDB" id="A0A9P8P637"/>
<organism evidence="1 2">
    <name type="scientific">Ogataea philodendri</name>
    <dbReference type="NCBI Taxonomy" id="1378263"/>
    <lineage>
        <taxon>Eukaryota</taxon>
        <taxon>Fungi</taxon>
        <taxon>Dikarya</taxon>
        <taxon>Ascomycota</taxon>
        <taxon>Saccharomycotina</taxon>
        <taxon>Pichiomycetes</taxon>
        <taxon>Pichiales</taxon>
        <taxon>Pichiaceae</taxon>
        <taxon>Ogataea</taxon>
    </lineage>
</organism>
<reference evidence="1" key="1">
    <citation type="journal article" date="2021" name="Open Biol.">
        <title>Shared evolutionary footprints suggest mitochondrial oxidative damage underlies multiple complex I losses in fungi.</title>
        <authorList>
            <person name="Schikora-Tamarit M.A."/>
            <person name="Marcet-Houben M."/>
            <person name="Nosek J."/>
            <person name="Gabaldon T."/>
        </authorList>
    </citation>
    <scope>NUCLEOTIDE SEQUENCE</scope>
    <source>
        <strain evidence="1">CBS6075</strain>
    </source>
</reference>
<dbReference type="GeneID" id="70235464"/>
<proteinExistence type="predicted"/>
<evidence type="ECO:0000313" key="2">
    <source>
        <dbReference type="Proteomes" id="UP000769157"/>
    </source>
</evidence>
<keyword evidence="2" id="KW-1185">Reference proteome</keyword>
<evidence type="ECO:0000313" key="1">
    <source>
        <dbReference type="EMBL" id="KAH3666503.1"/>
    </source>
</evidence>
<dbReference type="Proteomes" id="UP000769157">
    <property type="component" value="Unassembled WGS sequence"/>
</dbReference>
<gene>
    <name evidence="1" type="ORF">OGAPHI_003499</name>
</gene>
<protein>
    <submittedName>
        <fullName evidence="1">Uncharacterized protein</fullName>
    </submittedName>
</protein>
<sequence length="326" mass="35704">MLSSCEKLITRPVDRRPLKVASGSIHGWLRSLKGSSLSETGGLECPLFTSPDPRSKYWRWSLSNSRNASFFRLTMNRSSGIIVFLLACLANNSRSSPTSANCRYTSSTKAAVNRGVAVISVPESLDNLSVSCSTILDTLYQMLAFKCCVEPAFNGLDLSGFTTLTDIGLGELWSTVTFVAGTVTVDELFFRNVAGPMASQSSSSVKLSRSLRSGSCRFSVEETVLIVTLLTWSCIMMGPLEGEILVRKNDCRVTLEELENETLGLLFGSNPSGIDAESRLLFSSNTASIDWLLNDERGFLGFAIPAKEGRRFVDENEPFRNACFVF</sequence>
<name>A0A9P8P637_9ASCO</name>
<reference evidence="1" key="2">
    <citation type="submission" date="2021-01" db="EMBL/GenBank/DDBJ databases">
        <authorList>
            <person name="Schikora-Tamarit M.A."/>
        </authorList>
    </citation>
    <scope>NUCLEOTIDE SEQUENCE</scope>
    <source>
        <strain evidence="1">CBS6075</strain>
    </source>
</reference>
<accession>A0A9P8P637</accession>
<comment type="caution">
    <text evidence="1">The sequence shown here is derived from an EMBL/GenBank/DDBJ whole genome shotgun (WGS) entry which is preliminary data.</text>
</comment>